<dbReference type="Proteomes" id="UP001431776">
    <property type="component" value="Unassembled WGS sequence"/>
</dbReference>
<feature type="transmembrane region" description="Helical" evidence="6">
    <location>
        <begin position="448"/>
        <end position="469"/>
    </location>
</feature>
<evidence type="ECO:0000256" key="1">
    <source>
        <dbReference type="ARBA" id="ARBA00004141"/>
    </source>
</evidence>
<feature type="transmembrane region" description="Helical" evidence="6">
    <location>
        <begin position="201"/>
        <end position="227"/>
    </location>
</feature>
<feature type="transmembrane region" description="Helical" evidence="6">
    <location>
        <begin position="321"/>
        <end position="340"/>
    </location>
</feature>
<feature type="transmembrane region" description="Helical" evidence="6">
    <location>
        <begin position="102"/>
        <end position="122"/>
    </location>
</feature>
<keyword evidence="5 6" id="KW-0472">Membrane</keyword>
<keyword evidence="3 6" id="KW-0812">Transmembrane</keyword>
<reference evidence="7" key="1">
    <citation type="submission" date="2023-05" db="EMBL/GenBank/DDBJ databases">
        <title>Anaerotaeda fermentans gen. nov., sp. nov., a novel anaerobic planctomycete of the new family within the order Sedimentisphaerales isolated from Taman Peninsula, Russia.</title>
        <authorList>
            <person name="Khomyakova M.A."/>
            <person name="Merkel A.Y."/>
            <person name="Slobodkin A.I."/>
        </authorList>
    </citation>
    <scope>NUCLEOTIDE SEQUENCE</scope>
    <source>
        <strain evidence="7">M17dextr</strain>
    </source>
</reference>
<dbReference type="InterPro" id="IPR045035">
    <property type="entry name" value="YSL-like"/>
</dbReference>
<feature type="transmembrane region" description="Helical" evidence="6">
    <location>
        <begin position="381"/>
        <end position="401"/>
    </location>
</feature>
<keyword evidence="2" id="KW-0813">Transport</keyword>
<feature type="transmembrane region" description="Helical" evidence="6">
    <location>
        <begin position="266"/>
        <end position="283"/>
    </location>
</feature>
<feature type="transmembrane region" description="Helical" evidence="6">
    <location>
        <begin position="583"/>
        <end position="606"/>
    </location>
</feature>
<dbReference type="GO" id="GO:0035673">
    <property type="term" value="F:oligopeptide transmembrane transporter activity"/>
    <property type="evidence" value="ECO:0007669"/>
    <property type="project" value="InterPro"/>
</dbReference>
<protein>
    <submittedName>
        <fullName evidence="7">Oligopeptide transporter, OPT family</fullName>
    </submittedName>
</protein>
<dbReference type="Pfam" id="PF03169">
    <property type="entry name" value="OPT"/>
    <property type="match status" value="1"/>
</dbReference>
<feature type="transmembrane region" description="Helical" evidence="6">
    <location>
        <begin position="407"/>
        <end position="427"/>
    </location>
</feature>
<sequence length="667" mass="70733">MNDANKAPQELTIRVLFFGVLLSVVLSAANAYLGLFAGMTVSAAIPAAVIALGIMSFFRRSTIQECNLIGTCASAGESLAAGVIFTLPALLFMGRWEKFEYVWVAIIAGFGGMLGVLFTIPLRRSLIVEGDLKFPEGVATAKVLEAGRTDASGIGYIVRAALAGGLFKIGANAVGLWPEVMQGATRLGGSIAYFGSNLSPALLSVGYIVGLNIAVLIFIGGAANWLLTIPIVAGMSEWPVYGADHDLAGQAVSALEYASQLWSTKTRYIGVGGMLVGGLWTIFHMRKNLVSGVTSGLKAYRQIKEGTGDIDRTEKDLPMQWIIFMIIGSVIPLCFVYQYFVQQIYISLVMACVMLVTGFLFAAVAGYMAGLVGSSNNPISGVTISTVLVSSLMLVLMMGRAAEGGPVAAVVIGAVVCCAAAIAGDVMQDLKCGRLVGTTPWKQQVMEMLGTASAALIIGPVLMLLHNAYGFRGMEGAGEKALSAPQASLMASVAEGVFKGGLPWGYFGIGMGVAVLIIALDQYLQARKYPFRTPVLAVAIGFYLPFQLSVPIFIGGLVSLAVKRYHASRRTETAELEASDRRGLLMASGLITGEALMGILVAIPIVALKQFEIDLPIIEHFTGRTMPFGGIVGVMLLAVVTGWLYRTTVKTAWAKAHPTRERKDHTR</sequence>
<evidence type="ECO:0000313" key="8">
    <source>
        <dbReference type="Proteomes" id="UP001431776"/>
    </source>
</evidence>
<proteinExistence type="predicted"/>
<feature type="transmembrane region" description="Helical" evidence="6">
    <location>
        <begin position="35"/>
        <end position="58"/>
    </location>
</feature>
<dbReference type="RefSeq" id="WP_349246551.1">
    <property type="nucleotide sequence ID" value="NZ_JASCXX010000029.1"/>
</dbReference>
<feature type="transmembrane region" description="Helical" evidence="6">
    <location>
        <begin position="536"/>
        <end position="562"/>
    </location>
</feature>
<dbReference type="NCBIfam" id="TIGR00728">
    <property type="entry name" value="OPT_sfam"/>
    <property type="match status" value="2"/>
</dbReference>
<keyword evidence="4 6" id="KW-1133">Transmembrane helix</keyword>
<dbReference type="AlphaFoldDB" id="A0AAW6TZY8"/>
<feature type="transmembrane region" description="Helical" evidence="6">
    <location>
        <begin position="12"/>
        <end position="29"/>
    </location>
</feature>
<dbReference type="PANTHER" id="PTHR31645:SF0">
    <property type="entry name" value="OLIGOPEPTIDE TRANSPORTER YGL114W-RELATED"/>
    <property type="match status" value="1"/>
</dbReference>
<name>A0AAW6TZY8_9BACT</name>
<dbReference type="GO" id="GO:0016020">
    <property type="term" value="C:membrane"/>
    <property type="evidence" value="ECO:0007669"/>
    <property type="project" value="UniProtKB-SubCell"/>
</dbReference>
<dbReference type="InterPro" id="IPR004814">
    <property type="entry name" value="Oligopep_transpt"/>
</dbReference>
<accession>A0AAW6TZY8</accession>
<comment type="caution">
    <text evidence="7">The sequence shown here is derived from an EMBL/GenBank/DDBJ whole genome shotgun (WGS) entry which is preliminary data.</text>
</comment>
<evidence type="ECO:0000256" key="4">
    <source>
        <dbReference type="ARBA" id="ARBA00022989"/>
    </source>
</evidence>
<evidence type="ECO:0000256" key="6">
    <source>
        <dbReference type="SAM" id="Phobius"/>
    </source>
</evidence>
<evidence type="ECO:0000256" key="2">
    <source>
        <dbReference type="ARBA" id="ARBA00022448"/>
    </source>
</evidence>
<evidence type="ECO:0000256" key="3">
    <source>
        <dbReference type="ARBA" id="ARBA00022692"/>
    </source>
</evidence>
<dbReference type="PANTHER" id="PTHR31645">
    <property type="entry name" value="OLIGOPEPTIDE TRANSPORTER YGL114W-RELATED"/>
    <property type="match status" value="1"/>
</dbReference>
<feature type="transmembrane region" description="Helical" evidence="6">
    <location>
        <begin position="626"/>
        <end position="645"/>
    </location>
</feature>
<gene>
    <name evidence="7" type="ORF">QJ522_18920</name>
</gene>
<feature type="transmembrane region" description="Helical" evidence="6">
    <location>
        <begin position="346"/>
        <end position="369"/>
    </location>
</feature>
<feature type="transmembrane region" description="Helical" evidence="6">
    <location>
        <begin position="505"/>
        <end position="524"/>
    </location>
</feature>
<dbReference type="NCBIfam" id="TIGR00733">
    <property type="entry name" value="OPT family oligopeptide transporter"/>
    <property type="match status" value="1"/>
</dbReference>
<dbReference type="InterPro" id="IPR004813">
    <property type="entry name" value="OPT"/>
</dbReference>
<dbReference type="EMBL" id="JASCXX010000029">
    <property type="protein sequence ID" value="MDI6451142.1"/>
    <property type="molecule type" value="Genomic_DNA"/>
</dbReference>
<evidence type="ECO:0000256" key="5">
    <source>
        <dbReference type="ARBA" id="ARBA00023136"/>
    </source>
</evidence>
<organism evidence="7 8">
    <name type="scientific">Anaerobaca lacustris</name>
    <dbReference type="NCBI Taxonomy" id="3044600"/>
    <lineage>
        <taxon>Bacteria</taxon>
        <taxon>Pseudomonadati</taxon>
        <taxon>Planctomycetota</taxon>
        <taxon>Phycisphaerae</taxon>
        <taxon>Sedimentisphaerales</taxon>
        <taxon>Anaerobacaceae</taxon>
        <taxon>Anaerobaca</taxon>
    </lineage>
</organism>
<comment type="subcellular location">
    <subcellularLocation>
        <location evidence="1">Membrane</location>
        <topology evidence="1">Multi-pass membrane protein</topology>
    </subcellularLocation>
</comment>
<feature type="transmembrane region" description="Helical" evidence="6">
    <location>
        <begin position="79"/>
        <end position="96"/>
    </location>
</feature>
<evidence type="ECO:0000313" key="7">
    <source>
        <dbReference type="EMBL" id="MDI6451142.1"/>
    </source>
</evidence>
<keyword evidence="8" id="KW-1185">Reference proteome</keyword>